<name>A0A6J5KXK4_9CAUD</name>
<evidence type="ECO:0000313" key="1">
    <source>
        <dbReference type="EMBL" id="CAB4127174.1"/>
    </source>
</evidence>
<gene>
    <name evidence="3" type="ORF">UFOVP1363_30</name>
    <name evidence="4" type="ORF">UFOVP179_4</name>
    <name evidence="2" type="ORF">UFOVP260_15</name>
    <name evidence="1" type="ORF">UFOVP85_47</name>
</gene>
<reference evidence="1" key="1">
    <citation type="submission" date="2020-04" db="EMBL/GenBank/DDBJ databases">
        <authorList>
            <person name="Chiriac C."/>
            <person name="Salcher M."/>
            <person name="Ghai R."/>
            <person name="Kavagutti S V."/>
        </authorList>
    </citation>
    <scope>NUCLEOTIDE SEQUENCE</scope>
</reference>
<dbReference type="EMBL" id="LR796198">
    <property type="protein sequence ID" value="CAB4127174.1"/>
    <property type="molecule type" value="Genomic_DNA"/>
</dbReference>
<dbReference type="EMBL" id="LR797327">
    <property type="protein sequence ID" value="CAB4202739.1"/>
    <property type="molecule type" value="Genomic_DNA"/>
</dbReference>
<evidence type="ECO:0000313" key="4">
    <source>
        <dbReference type="EMBL" id="CAB5207022.1"/>
    </source>
</evidence>
<protein>
    <submittedName>
        <fullName evidence="1">Uncharacterized protein</fullName>
    </submittedName>
</protein>
<accession>A0A6J5KXK4</accession>
<proteinExistence type="predicted"/>
<organism evidence="1">
    <name type="scientific">uncultured Caudovirales phage</name>
    <dbReference type="NCBI Taxonomy" id="2100421"/>
    <lineage>
        <taxon>Viruses</taxon>
        <taxon>Duplodnaviria</taxon>
        <taxon>Heunggongvirae</taxon>
        <taxon>Uroviricota</taxon>
        <taxon>Caudoviricetes</taxon>
        <taxon>Peduoviridae</taxon>
        <taxon>Maltschvirus</taxon>
        <taxon>Maltschvirus maltsch</taxon>
    </lineage>
</organism>
<sequence>MIFADLTDTDFSFRCDFAGDACEYWDYDFSIERWDDKYSRNLSLMEIEQLRENCKRILEATEGCQGGF</sequence>
<dbReference type="EMBL" id="LR798228">
    <property type="protein sequence ID" value="CAB5207022.1"/>
    <property type="molecule type" value="Genomic_DNA"/>
</dbReference>
<evidence type="ECO:0000313" key="3">
    <source>
        <dbReference type="EMBL" id="CAB4202739.1"/>
    </source>
</evidence>
<dbReference type="EMBL" id="LR796260">
    <property type="protein sequence ID" value="CAB4132391.1"/>
    <property type="molecule type" value="Genomic_DNA"/>
</dbReference>
<evidence type="ECO:0000313" key="2">
    <source>
        <dbReference type="EMBL" id="CAB4132391.1"/>
    </source>
</evidence>